<dbReference type="EMBL" id="FPBF01000004">
    <property type="protein sequence ID" value="SFT98984.1"/>
    <property type="molecule type" value="Genomic_DNA"/>
</dbReference>
<reference evidence="2" key="1">
    <citation type="submission" date="2016-10" db="EMBL/GenBank/DDBJ databases">
        <authorList>
            <person name="Varghese N."/>
            <person name="Submissions S."/>
        </authorList>
    </citation>
    <scope>NUCLEOTIDE SEQUENCE [LARGE SCALE GENOMIC DNA]</scope>
    <source>
        <strain evidence="2">DSM 23445</strain>
    </source>
</reference>
<evidence type="ECO:0000313" key="2">
    <source>
        <dbReference type="Proteomes" id="UP000199673"/>
    </source>
</evidence>
<dbReference type="Proteomes" id="UP000199673">
    <property type="component" value="Unassembled WGS sequence"/>
</dbReference>
<organism evidence="1 2">
    <name type="scientific">Algoriphagus locisalis</name>
    <dbReference type="NCBI Taxonomy" id="305507"/>
    <lineage>
        <taxon>Bacteria</taxon>
        <taxon>Pseudomonadati</taxon>
        <taxon>Bacteroidota</taxon>
        <taxon>Cytophagia</taxon>
        <taxon>Cytophagales</taxon>
        <taxon>Cyclobacteriaceae</taxon>
        <taxon>Algoriphagus</taxon>
    </lineage>
</organism>
<proteinExistence type="predicted"/>
<name>A0A1I7CHY1_9BACT</name>
<dbReference type="AlphaFoldDB" id="A0A1I7CHY1"/>
<accession>A0A1I7CHY1</accession>
<evidence type="ECO:0000313" key="1">
    <source>
        <dbReference type="EMBL" id="SFT98984.1"/>
    </source>
</evidence>
<dbReference type="RefSeq" id="WP_091695294.1">
    <property type="nucleotide sequence ID" value="NZ_FPBF01000004.1"/>
</dbReference>
<protein>
    <submittedName>
        <fullName evidence="1">Uncharacterized protein</fullName>
    </submittedName>
</protein>
<sequence length="428" mass="50369">MSQFDFSTYIKSLSKDQLVALVLKFAPETYREQIMHLHLDDGSSKKVFGKISDKINRLFDDEELLYEPSDFEASITGNAEKLSAFWNKFPQETGELFLHCLKRINNIQDEGLLYNSYYDDIYNGSSFLEIIQQYAASLPFQQKIEFIQKMERELESFSYDTFYSYKDELNLIYNETDIPRLKSLFLEKVGIEDTPFRPAYYEFLRHTFDIQEKEHVLTHIYHLDRGLSLELADTMVQVEKPLEAIRFLEELRESNPNPMSFSESLFVKLIELKKQEGLPIKEDLISGLKAYRTHTLLIRAIAFLPENKSEFEAVLESVSHYLYLKYLIGLNRIDEAHGMVMKSKTLDEHSIHKFFTAYFKKYPQDASLYFTQLIDKELAYTGNQHYESIVNSLQYLRKVDAEKAKRIVAMLKVEYKRRRNLMVMLDGV</sequence>
<keyword evidence="2" id="KW-1185">Reference proteome</keyword>
<gene>
    <name evidence="1" type="ORF">SAMN04489724_3213</name>
</gene>
<dbReference type="OrthoDB" id="977038at2"/>